<dbReference type="EnsemblBacteria" id="BAG05262">
    <property type="protein sequence ID" value="BAG05262"/>
    <property type="gene ID" value="MAE_54400"/>
</dbReference>
<dbReference type="Proteomes" id="UP000001510">
    <property type="component" value="Chromosome"/>
</dbReference>
<protein>
    <submittedName>
        <fullName evidence="1">Uncharacterized protein</fullName>
    </submittedName>
</protein>
<dbReference type="EMBL" id="AP009552">
    <property type="protein sequence ID" value="BAG05262.1"/>
    <property type="molecule type" value="Genomic_DNA"/>
</dbReference>
<gene>
    <name evidence="1" type="ordered locus">MAE_54400</name>
</gene>
<keyword evidence="2" id="KW-1185">Reference proteome</keyword>
<sequence length="56" mass="6289">MESGEWGAGSGEQGKTIHNLGVNHTIKNGFGVTSFLTQNLTKRQKYAKWLKLVLWK</sequence>
<evidence type="ECO:0000313" key="1">
    <source>
        <dbReference type="EMBL" id="BAG05262.1"/>
    </source>
</evidence>
<name>B0JGJ6_MICAN</name>
<dbReference type="AlphaFoldDB" id="B0JGJ6"/>
<reference evidence="1 2" key="1">
    <citation type="journal article" date="2007" name="DNA Res.">
        <title>Complete genomic structure of the bloom-forming toxic cyanobacterium Microcystis aeruginosa NIES-843.</title>
        <authorList>
            <person name="Kaneko T."/>
            <person name="Nakajima N."/>
            <person name="Okamoto S."/>
            <person name="Suzuki I."/>
            <person name="Tanabe Y."/>
            <person name="Tamaoki M."/>
            <person name="Nakamura Y."/>
            <person name="Kasai F."/>
            <person name="Watanabe A."/>
            <person name="Kawashima K."/>
            <person name="Kishida Y."/>
            <person name="Ono A."/>
            <person name="Shimizu Y."/>
            <person name="Takahashi C."/>
            <person name="Minami C."/>
            <person name="Fujishiro T."/>
            <person name="Kohara M."/>
            <person name="Katoh M."/>
            <person name="Nakazaki N."/>
            <person name="Nakayama S."/>
            <person name="Yamada M."/>
            <person name="Tabata S."/>
            <person name="Watanabe M.M."/>
        </authorList>
    </citation>
    <scope>NUCLEOTIDE SEQUENCE [LARGE SCALE GENOMIC DNA]</scope>
    <source>
        <strain evidence="2">NIES-843 / IAM M-247</strain>
    </source>
</reference>
<proteinExistence type="predicted"/>
<dbReference type="PaxDb" id="449447-MAE_54400"/>
<dbReference type="KEGG" id="mar:MAE_54400"/>
<evidence type="ECO:0000313" key="2">
    <source>
        <dbReference type="Proteomes" id="UP000001510"/>
    </source>
</evidence>
<accession>B0JGJ6</accession>
<organism evidence="1 2">
    <name type="scientific">Microcystis aeruginosa (strain NIES-843 / IAM M-2473)</name>
    <dbReference type="NCBI Taxonomy" id="449447"/>
    <lineage>
        <taxon>Bacteria</taxon>
        <taxon>Bacillati</taxon>
        <taxon>Cyanobacteriota</taxon>
        <taxon>Cyanophyceae</taxon>
        <taxon>Oscillatoriophycideae</taxon>
        <taxon>Chroococcales</taxon>
        <taxon>Microcystaceae</taxon>
        <taxon>Microcystis</taxon>
    </lineage>
</organism>
<dbReference type="HOGENOM" id="CLU_3009261_0_0_3"/>